<gene>
    <name evidence="3" type="ordered locus">Sdel_0803</name>
</gene>
<dbReference type="InterPro" id="IPR036411">
    <property type="entry name" value="TorD-like_sf"/>
</dbReference>
<dbReference type="InterPro" id="IPR020945">
    <property type="entry name" value="DMSO/NO3_reduct_chaperone"/>
</dbReference>
<evidence type="ECO:0000313" key="4">
    <source>
        <dbReference type="Proteomes" id="UP000002222"/>
    </source>
</evidence>
<dbReference type="PANTHER" id="PTHR34227:SF1">
    <property type="entry name" value="DIMETHYL SULFOXIDE REDUCTASE CHAPERONE-RELATED"/>
    <property type="match status" value="1"/>
</dbReference>
<dbReference type="InterPro" id="IPR050289">
    <property type="entry name" value="TorD/DmsD_chaperones"/>
</dbReference>
<name>D1B164_SULD5</name>
<dbReference type="Pfam" id="PF02613">
    <property type="entry name" value="Nitrate_red_del"/>
    <property type="match status" value="1"/>
</dbReference>
<dbReference type="KEGG" id="sdl:Sdel_0803"/>
<dbReference type="OrthoDB" id="5321442at2"/>
<protein>
    <submittedName>
        <fullName evidence="3">Uncharacterized protein</fullName>
    </submittedName>
</protein>
<sequence>MLNKESVNKARSLYYGFLSKLFVFTTSPSRYEGLSEALEVMAQNPLDENSGEALREIQLFLAHNGESAFIQEYDDVFHNPSYKVVRNTASYYDEGVESGRKQLEVKNFLAKTKIRRNEQYFKENEDSVGFIFTFMHELIELIMNEQKEYDSLQHCLYTEVINPFIDEFIIKVYEHPMARIYKSVAIVLNAFMAFERLYFDVAKPPLKEVERIQKPQPLEMVSGAEAKRRAENKAKKEADKAKKMAEV</sequence>
<keyword evidence="4" id="KW-1185">Reference proteome</keyword>
<feature type="region of interest" description="Disordered" evidence="2">
    <location>
        <begin position="223"/>
        <end position="247"/>
    </location>
</feature>
<reference evidence="3 4" key="2">
    <citation type="journal article" date="2010" name="Stand. Genomic Sci.">
        <title>Complete genome sequence of Sulfurospirillum deleyianum type strain (5175).</title>
        <authorList>
            <person name="Sikorski J."/>
            <person name="Lapidus A."/>
            <person name="Copeland A."/>
            <person name="Glavina Del Rio T."/>
            <person name="Nolan M."/>
            <person name="Lucas S."/>
            <person name="Chen F."/>
            <person name="Tice H."/>
            <person name="Cheng J.F."/>
            <person name="Saunders E."/>
            <person name="Bruce D."/>
            <person name="Goodwin L."/>
            <person name="Pitluck S."/>
            <person name="Ovchinnikova G."/>
            <person name="Pati A."/>
            <person name="Ivanova N."/>
            <person name="Mavromatis K."/>
            <person name="Chen A."/>
            <person name="Palaniappan K."/>
            <person name="Chain P."/>
            <person name="Land M."/>
            <person name="Hauser L."/>
            <person name="Chang Y.J."/>
            <person name="Jeffries C.D."/>
            <person name="Brettin T."/>
            <person name="Detter J.C."/>
            <person name="Han C."/>
            <person name="Rohde M."/>
            <person name="Lang E."/>
            <person name="Spring S."/>
            <person name="Goker M."/>
            <person name="Bristow J."/>
            <person name="Eisen J.A."/>
            <person name="Markowitz V."/>
            <person name="Hugenholtz P."/>
            <person name="Kyrpides N.C."/>
            <person name="Klenk H.P."/>
        </authorList>
    </citation>
    <scope>NUCLEOTIDE SEQUENCE [LARGE SCALE GENOMIC DNA]</scope>
    <source>
        <strain evidence="4">ATCC 51133 / DSM 6946 / 5175</strain>
    </source>
</reference>
<dbReference type="EMBL" id="CP001816">
    <property type="protein sequence ID" value="ACZ11834.1"/>
    <property type="molecule type" value="Genomic_DNA"/>
</dbReference>
<feature type="compositionally biased region" description="Basic and acidic residues" evidence="2">
    <location>
        <begin position="225"/>
        <end position="247"/>
    </location>
</feature>
<dbReference type="Proteomes" id="UP000002222">
    <property type="component" value="Chromosome"/>
</dbReference>
<dbReference type="SUPFAM" id="SSF89155">
    <property type="entry name" value="TorD-like"/>
    <property type="match status" value="1"/>
</dbReference>
<evidence type="ECO:0000313" key="3">
    <source>
        <dbReference type="EMBL" id="ACZ11834.1"/>
    </source>
</evidence>
<proteinExistence type="predicted"/>
<evidence type="ECO:0000256" key="2">
    <source>
        <dbReference type="SAM" id="MobiDB-lite"/>
    </source>
</evidence>
<keyword evidence="1" id="KW-0143">Chaperone</keyword>
<dbReference type="eggNOG" id="COG3381">
    <property type="taxonomic scope" value="Bacteria"/>
</dbReference>
<organism evidence="3 4">
    <name type="scientific">Sulfurospirillum deleyianum (strain ATCC 51133 / DSM 6946 / 5175)</name>
    <dbReference type="NCBI Taxonomy" id="525898"/>
    <lineage>
        <taxon>Bacteria</taxon>
        <taxon>Pseudomonadati</taxon>
        <taxon>Campylobacterota</taxon>
        <taxon>Epsilonproteobacteria</taxon>
        <taxon>Campylobacterales</taxon>
        <taxon>Sulfurospirillaceae</taxon>
        <taxon>Sulfurospirillum</taxon>
    </lineage>
</organism>
<dbReference type="PANTHER" id="PTHR34227">
    <property type="entry name" value="CHAPERONE PROTEIN YCDY"/>
    <property type="match status" value="1"/>
</dbReference>
<accession>D1B164</accession>
<dbReference type="HOGENOM" id="CLU_098311_0_0_7"/>
<dbReference type="STRING" id="525898.Sdel_0803"/>
<dbReference type="RefSeq" id="WP_012856598.1">
    <property type="nucleotide sequence ID" value="NC_013512.1"/>
</dbReference>
<dbReference type="AlphaFoldDB" id="D1B164"/>
<evidence type="ECO:0000256" key="1">
    <source>
        <dbReference type="ARBA" id="ARBA00023186"/>
    </source>
</evidence>
<reference evidence="4" key="1">
    <citation type="submission" date="2009-11" db="EMBL/GenBank/DDBJ databases">
        <title>The complete genome of Sulfurospirillum deleyianum DSM 6946.</title>
        <authorList>
            <consortium name="US DOE Joint Genome Institute (JGI-PGF)"/>
            <person name="Lucas S."/>
            <person name="Copeland A."/>
            <person name="Lapidus A."/>
            <person name="Glavina del Rio T."/>
            <person name="Dalin E."/>
            <person name="Tice H."/>
            <person name="Bruce D."/>
            <person name="Goodwin L."/>
            <person name="Pitluck S."/>
            <person name="Kyrpides N."/>
            <person name="Mavromatis K."/>
            <person name="Ivanova N."/>
            <person name="Ovchinnikova G."/>
            <person name="Munk A.C."/>
            <person name="Lu M."/>
            <person name="Brettin T."/>
            <person name="Detter J.C."/>
            <person name="Han C."/>
            <person name="Tapia R."/>
            <person name="Larimer F."/>
            <person name="Land M."/>
            <person name="Hauser L."/>
            <person name="Markowitz V."/>
            <person name="Cheng J.F."/>
            <person name="Hugenholtz P."/>
            <person name="Woyke T."/>
            <person name="Wu D."/>
            <person name="Aumann P."/>
            <person name="Schneider S."/>
            <person name="Lang E."/>
            <person name="Spring S."/>
            <person name="Klenk H.P."/>
            <person name="Eisen J.A."/>
        </authorList>
    </citation>
    <scope>NUCLEOTIDE SEQUENCE [LARGE SCALE GENOMIC DNA]</scope>
    <source>
        <strain evidence="4">ATCC 51133 / DSM 6946 / 5175</strain>
    </source>
</reference>
<dbReference type="Gene3D" id="1.10.3480.10">
    <property type="entry name" value="TorD-like"/>
    <property type="match status" value="1"/>
</dbReference>